<organism evidence="2 3">
    <name type="scientific">Meloidogyne hapla</name>
    <name type="common">Root-knot nematode worm</name>
    <dbReference type="NCBI Taxonomy" id="6305"/>
    <lineage>
        <taxon>Eukaryota</taxon>
        <taxon>Metazoa</taxon>
        <taxon>Ecdysozoa</taxon>
        <taxon>Nematoda</taxon>
        <taxon>Chromadorea</taxon>
        <taxon>Rhabditida</taxon>
        <taxon>Tylenchina</taxon>
        <taxon>Tylenchomorpha</taxon>
        <taxon>Tylenchoidea</taxon>
        <taxon>Meloidogynidae</taxon>
        <taxon>Meloidogyninae</taxon>
        <taxon>Meloidogyne</taxon>
    </lineage>
</organism>
<dbReference type="AlphaFoldDB" id="A0A1I8BKQ2"/>
<keyword evidence="1" id="KW-0732">Signal</keyword>
<protein>
    <submittedName>
        <fullName evidence="3">Secreted protein</fullName>
    </submittedName>
</protein>
<keyword evidence="2" id="KW-1185">Reference proteome</keyword>
<reference evidence="3" key="1">
    <citation type="submission" date="2016-11" db="UniProtKB">
        <authorList>
            <consortium name="WormBaseParasite"/>
        </authorList>
    </citation>
    <scope>IDENTIFICATION</scope>
</reference>
<proteinExistence type="predicted"/>
<feature type="signal peptide" evidence="1">
    <location>
        <begin position="1"/>
        <end position="19"/>
    </location>
</feature>
<sequence>MKNLLVAMLSLSAPTSADSSTLADLSPKKGITLAELIEYVEGFTRHKVNSIISGDTKHQLAIYRQNSPTGKRGISELVVW</sequence>
<accession>A0A1I8BKQ2</accession>
<evidence type="ECO:0000313" key="3">
    <source>
        <dbReference type="WBParaSite" id="MhA1_Contig306.frz3.gene9"/>
    </source>
</evidence>
<name>A0A1I8BKQ2_MELHA</name>
<evidence type="ECO:0000256" key="1">
    <source>
        <dbReference type="SAM" id="SignalP"/>
    </source>
</evidence>
<dbReference type="Proteomes" id="UP000095281">
    <property type="component" value="Unplaced"/>
</dbReference>
<feature type="chain" id="PRO_5009315897" evidence="1">
    <location>
        <begin position="20"/>
        <end position="80"/>
    </location>
</feature>
<evidence type="ECO:0000313" key="2">
    <source>
        <dbReference type="Proteomes" id="UP000095281"/>
    </source>
</evidence>
<dbReference type="WBParaSite" id="MhA1_Contig306.frz3.gene9">
    <property type="protein sequence ID" value="MhA1_Contig306.frz3.gene9"/>
    <property type="gene ID" value="MhA1_Contig306.frz3.gene9"/>
</dbReference>